<dbReference type="InterPro" id="IPR006311">
    <property type="entry name" value="TAT_signal"/>
</dbReference>
<keyword evidence="7" id="KW-1185">Reference proteome</keyword>
<dbReference type="Proteomes" id="UP000321412">
    <property type="component" value="Unassembled WGS sequence"/>
</dbReference>
<dbReference type="PANTHER" id="PTHR33711:SF10">
    <property type="entry name" value="INTRADIOL RING-CLEAVAGE DIOXYGENASES DOMAIN-CONTAINING PROTEIN"/>
    <property type="match status" value="1"/>
</dbReference>
<feature type="compositionally biased region" description="Low complexity" evidence="4">
    <location>
        <begin position="49"/>
        <end position="77"/>
    </location>
</feature>
<sequence length="253" mass="26954">MSDDTRKFTAPGRPALGRRDFLKILSRSSVVGLVGVGALACGQTSTNRTPDAGPDSGTDTGTDTGADTGLDAASDTGSPDVDAGQCQPTGSDIEGPFYEPGAPQRIQLASAEEPGERILIEGTVFEPDCQTPIEGALIDVWQADAEGNYHSGANYRLRAQIVTDASGNYRIETIRPGHYLNAGAFRPAHIHFTITRPGFIPLTTQLYFADDPYLAPNDSCGVCASDDPTLIMDLSDGPEGFEKQGRFDIIMRR</sequence>
<feature type="domain" description="Intradiol ring-cleavage dioxygenases" evidence="5">
    <location>
        <begin position="93"/>
        <end position="250"/>
    </location>
</feature>
<dbReference type="PROSITE" id="PS51318">
    <property type="entry name" value="TAT"/>
    <property type="match status" value="1"/>
</dbReference>
<evidence type="ECO:0000313" key="6">
    <source>
        <dbReference type="EMBL" id="TXD36556.1"/>
    </source>
</evidence>
<comment type="caution">
    <text evidence="6">The sequence shown here is derived from an EMBL/GenBank/DDBJ whole genome shotgun (WGS) entry which is preliminary data.</text>
</comment>
<dbReference type="Pfam" id="PF00775">
    <property type="entry name" value="Dioxygenase_C"/>
    <property type="match status" value="1"/>
</dbReference>
<reference evidence="6 7" key="1">
    <citation type="submission" date="2019-08" db="EMBL/GenBank/DDBJ databases">
        <title>Bradymonadales sp. TMQ4.</title>
        <authorList>
            <person name="Liang Q."/>
        </authorList>
    </citation>
    <scope>NUCLEOTIDE SEQUENCE [LARGE SCALE GENOMIC DNA]</scope>
    <source>
        <strain evidence="6 7">TMQ4</strain>
    </source>
</reference>
<accession>A0A5C6X490</accession>
<gene>
    <name evidence="6" type="ORF">FRC98_12005</name>
</gene>
<organism evidence="6 7">
    <name type="scientific">Lujinxingia vulgaris</name>
    <dbReference type="NCBI Taxonomy" id="2600176"/>
    <lineage>
        <taxon>Bacteria</taxon>
        <taxon>Deltaproteobacteria</taxon>
        <taxon>Bradymonadales</taxon>
        <taxon>Lujinxingiaceae</taxon>
        <taxon>Lujinxingia</taxon>
    </lineage>
</organism>
<protein>
    <recommendedName>
        <fullName evidence="5">Intradiol ring-cleavage dioxygenases domain-containing protein</fullName>
    </recommendedName>
</protein>
<dbReference type="EMBL" id="VOSM01000005">
    <property type="protein sequence ID" value="TXD36556.1"/>
    <property type="molecule type" value="Genomic_DNA"/>
</dbReference>
<evidence type="ECO:0000256" key="2">
    <source>
        <dbReference type="ARBA" id="ARBA00022964"/>
    </source>
</evidence>
<keyword evidence="3" id="KW-0560">Oxidoreductase</keyword>
<dbReference type="Gene3D" id="2.60.130.10">
    <property type="entry name" value="Aromatic compound dioxygenase"/>
    <property type="match status" value="1"/>
</dbReference>
<dbReference type="OrthoDB" id="9800887at2"/>
<dbReference type="PANTHER" id="PTHR33711">
    <property type="entry name" value="DIOXYGENASE, PUTATIVE (AFU_ORTHOLOGUE AFUA_2G02910)-RELATED"/>
    <property type="match status" value="1"/>
</dbReference>
<proteinExistence type="inferred from homology"/>
<evidence type="ECO:0000256" key="3">
    <source>
        <dbReference type="ARBA" id="ARBA00023002"/>
    </source>
</evidence>
<name>A0A5C6X490_9DELT</name>
<evidence type="ECO:0000256" key="4">
    <source>
        <dbReference type="SAM" id="MobiDB-lite"/>
    </source>
</evidence>
<dbReference type="InterPro" id="IPR015889">
    <property type="entry name" value="Intradiol_dOase_core"/>
</dbReference>
<dbReference type="SUPFAM" id="SSF49482">
    <property type="entry name" value="Aromatic compound dioxygenase"/>
    <property type="match status" value="1"/>
</dbReference>
<dbReference type="RefSeq" id="WP_146981684.1">
    <property type="nucleotide sequence ID" value="NZ_VOSM01000005.1"/>
</dbReference>
<dbReference type="GO" id="GO:0016702">
    <property type="term" value="F:oxidoreductase activity, acting on single donors with incorporation of molecular oxygen, incorporation of two atoms of oxygen"/>
    <property type="evidence" value="ECO:0007669"/>
    <property type="project" value="InterPro"/>
</dbReference>
<dbReference type="AlphaFoldDB" id="A0A5C6X490"/>
<comment type="similarity">
    <text evidence="1">Belongs to the intradiol ring-cleavage dioxygenase family.</text>
</comment>
<dbReference type="GO" id="GO:0008199">
    <property type="term" value="F:ferric iron binding"/>
    <property type="evidence" value="ECO:0007669"/>
    <property type="project" value="InterPro"/>
</dbReference>
<feature type="region of interest" description="Disordered" evidence="4">
    <location>
        <begin position="42"/>
        <end position="101"/>
    </location>
</feature>
<evidence type="ECO:0000259" key="5">
    <source>
        <dbReference type="Pfam" id="PF00775"/>
    </source>
</evidence>
<dbReference type="InterPro" id="IPR000627">
    <property type="entry name" value="Intradiol_dOase_C"/>
</dbReference>
<evidence type="ECO:0000256" key="1">
    <source>
        <dbReference type="ARBA" id="ARBA00007825"/>
    </source>
</evidence>
<keyword evidence="2" id="KW-0223">Dioxygenase</keyword>
<evidence type="ECO:0000313" key="7">
    <source>
        <dbReference type="Proteomes" id="UP000321412"/>
    </source>
</evidence>
<dbReference type="InterPro" id="IPR050770">
    <property type="entry name" value="Intradiol_RC_Dioxygenase"/>
</dbReference>